<dbReference type="GO" id="GO:0007032">
    <property type="term" value="P:endosome organization"/>
    <property type="evidence" value="ECO:0007669"/>
    <property type="project" value="TreeGrafter"/>
</dbReference>
<evidence type="ECO:0000313" key="4">
    <source>
        <dbReference type="EMBL" id="EGD78514.1"/>
    </source>
</evidence>
<protein>
    <recommendedName>
        <fullName evidence="3">PH domain-containing protein</fullName>
    </recommendedName>
</protein>
<evidence type="ECO:0000259" key="3">
    <source>
        <dbReference type="PROSITE" id="PS50003"/>
    </source>
</evidence>
<keyword evidence="1" id="KW-0597">Phosphoprotein</keyword>
<feature type="non-terminal residue" evidence="4">
    <location>
        <position position="1"/>
    </location>
</feature>
<dbReference type="GO" id="GO:0005829">
    <property type="term" value="C:cytosol"/>
    <property type="evidence" value="ECO:0007669"/>
    <property type="project" value="GOC"/>
</dbReference>
<gene>
    <name evidence="4" type="ORF">PTSG_09212</name>
</gene>
<dbReference type="SUPFAM" id="SSF50729">
    <property type="entry name" value="PH domain-like"/>
    <property type="match status" value="1"/>
</dbReference>
<dbReference type="RefSeq" id="XP_004989463.1">
    <property type="nucleotide sequence ID" value="XM_004989406.1"/>
</dbReference>
<dbReference type="InParanoid" id="F2UN15"/>
<keyword evidence="5" id="KW-1185">Reference proteome</keyword>
<dbReference type="InterPro" id="IPR001849">
    <property type="entry name" value="PH_domain"/>
</dbReference>
<evidence type="ECO:0000256" key="1">
    <source>
        <dbReference type="ARBA" id="ARBA00022553"/>
    </source>
</evidence>
<dbReference type="PROSITE" id="PS50003">
    <property type="entry name" value="PH_DOMAIN"/>
    <property type="match status" value="1"/>
</dbReference>
<dbReference type="PANTHER" id="PTHR22902:SF27">
    <property type="entry name" value="PLECKSTRIN HOMOLOGY DOMAIN-CONTAINING FAMILY A MEMBER 3"/>
    <property type="match status" value="1"/>
</dbReference>
<dbReference type="GO" id="GO:0042147">
    <property type="term" value="P:retrograde transport, endosome to Golgi"/>
    <property type="evidence" value="ECO:0007669"/>
    <property type="project" value="TreeGrafter"/>
</dbReference>
<organism evidence="5">
    <name type="scientific">Salpingoeca rosetta (strain ATCC 50818 / BSB-021)</name>
    <dbReference type="NCBI Taxonomy" id="946362"/>
    <lineage>
        <taxon>Eukaryota</taxon>
        <taxon>Choanoflagellata</taxon>
        <taxon>Craspedida</taxon>
        <taxon>Salpingoecidae</taxon>
        <taxon>Salpingoeca</taxon>
    </lineage>
</organism>
<dbReference type="CDD" id="cd01265">
    <property type="entry name" value="PH_TBC1D2A"/>
    <property type="match status" value="1"/>
</dbReference>
<dbReference type="Pfam" id="PF00169">
    <property type="entry name" value="PH"/>
    <property type="match status" value="1"/>
</dbReference>
<name>F2UN15_SALR5</name>
<dbReference type="PANTHER" id="PTHR22902">
    <property type="entry name" value="SESQUIPEDALIAN"/>
    <property type="match status" value="1"/>
</dbReference>
<proteinExistence type="predicted"/>
<dbReference type="AlphaFoldDB" id="F2UN15"/>
<dbReference type="STRING" id="946362.F2UN15"/>
<accession>F2UN15</accession>
<dbReference type="GO" id="GO:0005769">
    <property type="term" value="C:early endosome"/>
    <property type="evidence" value="ECO:0007669"/>
    <property type="project" value="TreeGrafter"/>
</dbReference>
<dbReference type="Proteomes" id="UP000007799">
    <property type="component" value="Unassembled WGS sequence"/>
</dbReference>
<feature type="region of interest" description="Disordered" evidence="2">
    <location>
        <begin position="1"/>
        <end position="29"/>
    </location>
</feature>
<dbReference type="InterPro" id="IPR045188">
    <property type="entry name" value="Boi1/Boi2-like"/>
</dbReference>
<dbReference type="InterPro" id="IPR011993">
    <property type="entry name" value="PH-like_dom_sf"/>
</dbReference>
<reference evidence="4" key="1">
    <citation type="submission" date="2009-08" db="EMBL/GenBank/DDBJ databases">
        <title>Annotation of Salpingoeca rosetta.</title>
        <authorList>
            <consortium name="The Broad Institute Genome Sequencing Platform"/>
            <person name="Russ C."/>
            <person name="Cuomo C."/>
            <person name="Burger G."/>
            <person name="Gray M.W."/>
            <person name="Holland P.W.H."/>
            <person name="King N."/>
            <person name="Lang F.B.F."/>
            <person name="Roger A.J."/>
            <person name="Ruiz-Trillo I."/>
            <person name="Young S.K."/>
            <person name="Zeng Q."/>
            <person name="Gargeya S."/>
            <person name="Alvarado L."/>
            <person name="Berlin A."/>
            <person name="Chapman S.B."/>
            <person name="Chen Z."/>
            <person name="Freedman E."/>
            <person name="Gellesch M."/>
            <person name="Goldberg J."/>
            <person name="Griggs A."/>
            <person name="Gujja S."/>
            <person name="Heilman E."/>
            <person name="Heiman D."/>
            <person name="Howarth C."/>
            <person name="Mehta T."/>
            <person name="Neiman D."/>
            <person name="Pearson M."/>
            <person name="Roberts A."/>
            <person name="Saif S."/>
            <person name="Shea T."/>
            <person name="Shenoy N."/>
            <person name="Sisk P."/>
            <person name="Stolte C."/>
            <person name="Sykes S."/>
            <person name="White J."/>
            <person name="Yandava C."/>
            <person name="Haas B."/>
            <person name="Nusbaum C."/>
            <person name="Birren B."/>
        </authorList>
    </citation>
    <scope>NUCLEOTIDE SEQUENCE [LARGE SCALE GENOMIC DNA]</scope>
    <source>
        <strain evidence="4">ATCC 50818</strain>
    </source>
</reference>
<dbReference type="GeneID" id="16070008"/>
<dbReference type="Gene3D" id="2.30.29.30">
    <property type="entry name" value="Pleckstrin-homology domain (PH domain)/Phosphotyrosine-binding domain (PTB)"/>
    <property type="match status" value="1"/>
</dbReference>
<dbReference type="OrthoDB" id="185175at2759"/>
<dbReference type="EMBL" id="GL832983">
    <property type="protein sequence ID" value="EGD78514.1"/>
    <property type="molecule type" value="Genomic_DNA"/>
</dbReference>
<dbReference type="GO" id="GO:0005802">
    <property type="term" value="C:trans-Golgi network"/>
    <property type="evidence" value="ECO:0007669"/>
    <property type="project" value="TreeGrafter"/>
</dbReference>
<dbReference type="GO" id="GO:0055037">
    <property type="term" value="C:recycling endosome"/>
    <property type="evidence" value="ECO:0007669"/>
    <property type="project" value="TreeGrafter"/>
</dbReference>
<sequence length="242" mass="27277">MIRSGFSEIQQRRKDNKRRSQTNNRAKPLSISVTAHAKMEPTTTAGFLEKLGAVGIKSWRLRWFVLDHTRCLAFYYDSPKKAPQDFKGFIDLTQASFEFDLTDIDPEQGTFKITTFAREYLLRASCRQQMLEWIDAMQTARRTFLQRSAAAVIAARMCPRTGHEGADPPIIEQARVSLTVPRPRVNNIVVFVTATAITITSTATPGTCTHHQHSVASTSNAANHNAAGRQCIECPQQRQRRQ</sequence>
<dbReference type="GO" id="GO:0001881">
    <property type="term" value="P:receptor recycling"/>
    <property type="evidence" value="ECO:0007669"/>
    <property type="project" value="TreeGrafter"/>
</dbReference>
<dbReference type="KEGG" id="sre:PTSG_09212"/>
<feature type="domain" description="PH" evidence="3">
    <location>
        <begin position="41"/>
        <end position="142"/>
    </location>
</feature>
<dbReference type="SMART" id="SM00233">
    <property type="entry name" value="PH"/>
    <property type="match status" value="1"/>
</dbReference>
<evidence type="ECO:0000256" key="2">
    <source>
        <dbReference type="SAM" id="MobiDB-lite"/>
    </source>
</evidence>
<dbReference type="eggNOG" id="ENOG502SBAN">
    <property type="taxonomic scope" value="Eukaryota"/>
</dbReference>
<evidence type="ECO:0000313" key="5">
    <source>
        <dbReference type="Proteomes" id="UP000007799"/>
    </source>
</evidence>